<protein>
    <recommendedName>
        <fullName evidence="1">Novel STAND NTPase 3 domain-containing protein</fullName>
    </recommendedName>
</protein>
<reference evidence="2 3" key="1">
    <citation type="submission" date="2019-11" db="EMBL/GenBank/DDBJ databases">
        <title>Description of Pedobacter sp. LMG 31462T.</title>
        <authorList>
            <person name="Carlier A."/>
            <person name="Qi S."/>
            <person name="Vandamme P."/>
        </authorList>
    </citation>
    <scope>NUCLEOTIDE SEQUENCE [LARGE SCALE GENOMIC DNA]</scope>
    <source>
        <strain evidence="2 3">LMG 31462</strain>
    </source>
</reference>
<sequence length="1217" mass="139948">MITISVAVLYVATKCLDQYIKDEGYGSLKQLIFPKGKYINILRDLIMEVLDDFERIDQNKHSGKIPFYHSPEVFQALMDHVIFKDIALQRVIDLLAQNPNVQSPQYNEVKLFFECFYQKVKSNSKLKKMFIEENYQAEIFEISNSVNLLSTQLSEVQRDISSIDSKISDLSNTHAASEHPVITVDYVVSPEENALNKILKNKHVLLLSGVSFCGKSQLAKKIAEELVLEGYRYASGTEVSEADRFLRKQNGKHIYLLEDPFGHNIESENQRNLRKVEELIRNLVPGNKLIVTSRSEVLLSANQASSILNCSMDGHSWTELTIRDRDFLINTWTIMAVYLPHDCKIQIETHLKEDTESNLLQVGQMAHLSRLPPEMLSGKSLLELIHMAKADARQLSLEIKNRSLLSSRLYTVLGLVASTTQGVKMDDLAYILSDSDSFPGFLENDIYKSYSSKRATEVSFPVYDELYALNMGDQMEIMFFEKRGYLEITQGQIYFKHPTYQDAAKYLLLETTVFEVEIVLEKIRRALSCLNTRNSAYLARNLSFIYKGVNQAGLKTGILEMIYELANHSIFPSVRDWLLKFLLEFLSDMNEQMQDGAFRLIDTDMSASDIFWEDDQPFYSNFDRDLFDEDEIDEKTVMKAISEFSPANEISALKLWSMVNLLSTPDFDLSNFPDEQGINHILNAEETFIRSKMAYIILNRMPSVDQKILDRIFNDTNPWVVVEAIRGAIIGYPNYSKLERKDILPKLQKALANGFVIARIRTLLSCFGIDYGQDHIEWDLIKESDKMPMWNLWGMLFPVFLENMPISVSIYNSGKFGQTMDASIEYLKNTTSGLKVAESFFRWVDARISNGLMPDTYELGVISYLLEISSDPEARLPLFQKIFQYPKSSLLLYSMSWAINSWPELGEQEQQIILDLCSTDRKDKRWVIATAITRTDPPTEILQLIYGKADLFTLSSEEIIKIIGPETLKDALEVYTGQSNLISELGISYSRNLKWHEIVKYILVNGHNPGFELCLKEFILHVINGPAIEWKDDYQDIWKEMCSKDNLISRLSDQLILETANSNPSIPSCTALWEILIASHPGDQQSKLATKVALAIEAIQKYEPMDLFKFFNKDFFDLVFIHCPLDGKILPVLLEFKDKPSLPPEVMDKLADEVAELSKTESVRLKLTFDYIKRFKHRESGHPRFKELEKIPNRIDEKAKEWLEPRREKFEIQDWVA</sequence>
<proteinExistence type="predicted"/>
<name>A0ABR6EZG8_9SPHI</name>
<dbReference type="Pfam" id="PF20720">
    <property type="entry name" value="nSTAND3"/>
    <property type="match status" value="1"/>
</dbReference>
<dbReference type="InterPro" id="IPR049050">
    <property type="entry name" value="nSTAND3"/>
</dbReference>
<dbReference type="RefSeq" id="WP_182959631.1">
    <property type="nucleotide sequence ID" value="NZ_WNXC01000006.1"/>
</dbReference>
<evidence type="ECO:0000259" key="1">
    <source>
        <dbReference type="Pfam" id="PF20720"/>
    </source>
</evidence>
<evidence type="ECO:0000313" key="3">
    <source>
        <dbReference type="Proteomes" id="UP000636110"/>
    </source>
</evidence>
<dbReference type="EMBL" id="WNXC01000006">
    <property type="protein sequence ID" value="MBB2150566.1"/>
    <property type="molecule type" value="Genomic_DNA"/>
</dbReference>
<organism evidence="2 3">
    <name type="scientific">Pedobacter gandavensis</name>
    <dbReference type="NCBI Taxonomy" id="2679963"/>
    <lineage>
        <taxon>Bacteria</taxon>
        <taxon>Pseudomonadati</taxon>
        <taxon>Bacteroidota</taxon>
        <taxon>Sphingobacteriia</taxon>
        <taxon>Sphingobacteriales</taxon>
        <taxon>Sphingobacteriaceae</taxon>
        <taxon>Pedobacter</taxon>
    </lineage>
</organism>
<dbReference type="Gene3D" id="3.40.50.300">
    <property type="entry name" value="P-loop containing nucleotide triphosphate hydrolases"/>
    <property type="match status" value="1"/>
</dbReference>
<dbReference type="Proteomes" id="UP000636110">
    <property type="component" value="Unassembled WGS sequence"/>
</dbReference>
<dbReference type="InterPro" id="IPR027417">
    <property type="entry name" value="P-loop_NTPase"/>
</dbReference>
<evidence type="ECO:0000313" key="2">
    <source>
        <dbReference type="EMBL" id="MBB2150566.1"/>
    </source>
</evidence>
<gene>
    <name evidence="2" type="ORF">GM920_16835</name>
</gene>
<feature type="domain" description="Novel STAND NTPase 3" evidence="1">
    <location>
        <begin position="186"/>
        <end position="308"/>
    </location>
</feature>
<comment type="caution">
    <text evidence="2">The sequence shown here is derived from an EMBL/GenBank/DDBJ whole genome shotgun (WGS) entry which is preliminary data.</text>
</comment>
<dbReference type="SUPFAM" id="SSF52540">
    <property type="entry name" value="P-loop containing nucleoside triphosphate hydrolases"/>
    <property type="match status" value="1"/>
</dbReference>
<keyword evidence="3" id="KW-1185">Reference proteome</keyword>
<accession>A0ABR6EZG8</accession>